<dbReference type="Proteomes" id="UP000177010">
    <property type="component" value="Unassembled WGS sequence"/>
</dbReference>
<comment type="caution">
    <text evidence="1">The sequence shown here is derived from an EMBL/GenBank/DDBJ whole genome shotgun (WGS) entry which is preliminary data.</text>
</comment>
<dbReference type="RefSeq" id="WP_070367842.1">
    <property type="nucleotide sequence ID" value="NZ_JAZHVW010000002.1"/>
</dbReference>
<organism evidence="1 2">
    <name type="scientific">Lentilactobacillus sunkii</name>
    <dbReference type="NCBI Taxonomy" id="481719"/>
    <lineage>
        <taxon>Bacteria</taxon>
        <taxon>Bacillati</taxon>
        <taxon>Bacillota</taxon>
        <taxon>Bacilli</taxon>
        <taxon>Lactobacillales</taxon>
        <taxon>Lactobacillaceae</taxon>
        <taxon>Lentilactobacillus</taxon>
    </lineage>
</organism>
<evidence type="ECO:0000313" key="2">
    <source>
        <dbReference type="Proteomes" id="UP000177010"/>
    </source>
</evidence>
<sequence length="130" mass="15170">MDLRLDEIQALKTKQDEKIHMLSMQLSKLMSQTIDDYADIINKDDIPFIDYFGTRGFLKNEIYISRQHTWTWNFTNIDNFSDASNSKQYSVEEIVGEGGFREAVAAIASPQFYIDEYIKQYEAEIDHLGK</sequence>
<accession>A0A1E7XCC8</accession>
<name>A0A1E7XCC8_9LACO</name>
<proteinExistence type="predicted"/>
<dbReference type="EMBL" id="MIQE01000012">
    <property type="protein sequence ID" value="OFA10767.1"/>
    <property type="molecule type" value="Genomic_DNA"/>
</dbReference>
<gene>
    <name evidence="1" type="ORF">LASUN_13170</name>
</gene>
<reference evidence="1 2" key="1">
    <citation type="submission" date="2016-09" db="EMBL/GenBank/DDBJ databases">
        <title>Genome Sequence of Lactobacillus sunkii Strain CG01.</title>
        <authorList>
            <person name="Poehlein A."/>
            <person name="Gabris C."/>
            <person name="Bengelsdorf F.R."/>
            <person name="Duerre P."/>
            <person name="Daniel R."/>
        </authorList>
    </citation>
    <scope>NUCLEOTIDE SEQUENCE [LARGE SCALE GENOMIC DNA]</scope>
    <source>
        <strain evidence="1 2">CG_D</strain>
    </source>
</reference>
<dbReference type="AlphaFoldDB" id="A0A1E7XCC8"/>
<protein>
    <submittedName>
        <fullName evidence="1">Uncharacterized protein</fullName>
    </submittedName>
</protein>
<evidence type="ECO:0000313" key="1">
    <source>
        <dbReference type="EMBL" id="OFA10767.1"/>
    </source>
</evidence>